<comment type="caution">
    <text evidence="2">The sequence shown here is derived from an EMBL/GenBank/DDBJ whole genome shotgun (WGS) entry which is preliminary data.</text>
</comment>
<dbReference type="InterPro" id="IPR029060">
    <property type="entry name" value="PIN-like_dom_sf"/>
</dbReference>
<evidence type="ECO:0000313" key="3">
    <source>
        <dbReference type="Proteomes" id="UP000660885"/>
    </source>
</evidence>
<dbReference type="PANTHER" id="PTHR34610:SF3">
    <property type="entry name" value="SSL7007 PROTEIN"/>
    <property type="match status" value="1"/>
</dbReference>
<dbReference type="InterPro" id="IPR002850">
    <property type="entry name" value="PIN_toxin-like"/>
</dbReference>
<dbReference type="NCBIfam" id="TIGR00305">
    <property type="entry name" value="putative toxin-antitoxin system toxin component, PIN family"/>
    <property type="match status" value="1"/>
</dbReference>
<dbReference type="SUPFAM" id="SSF88723">
    <property type="entry name" value="PIN domain-like"/>
    <property type="match status" value="1"/>
</dbReference>
<evidence type="ECO:0000313" key="2">
    <source>
        <dbReference type="EMBL" id="MBL6082415.1"/>
    </source>
</evidence>
<protein>
    <submittedName>
        <fullName evidence="2">Toxin-antitoxin system toxin component, PIN family</fullName>
    </submittedName>
</protein>
<sequence>MIVLDASTLVSASIGRGSVPDRAVRHAFAVDRVAVSEATMAELLDVLARPRLARFIDPELRDEVFALLDTLGTFFVPTERVTDCRDAKDDKYLELALAAGAEVIVSGDDDLLVLHPWRGVRILRPADYLAEAEGRRS</sequence>
<name>A0ABS1UCJ8_9PROT</name>
<gene>
    <name evidence="2" type="ORF">JMJ56_31090</name>
</gene>
<reference evidence="2 3" key="1">
    <citation type="submission" date="2021-01" db="EMBL/GenBank/DDBJ databases">
        <title>Belnapia mucosa sp. nov. and Belnapia arida sp. nov., isolated from the Tabernas Desert (Almeria, Spain).</title>
        <authorList>
            <person name="Molina-Menor E."/>
            <person name="Vidal-Verdu A."/>
            <person name="Calonge A."/>
            <person name="Satari L."/>
            <person name="Pereto J."/>
            <person name="Porcar M."/>
        </authorList>
    </citation>
    <scope>NUCLEOTIDE SEQUENCE [LARGE SCALE GENOMIC DNA]</scope>
    <source>
        <strain evidence="2 3">T18</strain>
    </source>
</reference>
<dbReference type="InterPro" id="IPR002716">
    <property type="entry name" value="PIN_dom"/>
</dbReference>
<feature type="domain" description="PIN" evidence="1">
    <location>
        <begin position="2"/>
        <end position="108"/>
    </location>
</feature>
<keyword evidence="3" id="KW-1185">Reference proteome</keyword>
<organism evidence="2 3">
    <name type="scientific">Belnapia arida</name>
    <dbReference type="NCBI Taxonomy" id="2804533"/>
    <lineage>
        <taxon>Bacteria</taxon>
        <taxon>Pseudomonadati</taxon>
        <taxon>Pseudomonadota</taxon>
        <taxon>Alphaproteobacteria</taxon>
        <taxon>Acetobacterales</taxon>
        <taxon>Roseomonadaceae</taxon>
        <taxon>Belnapia</taxon>
    </lineage>
</organism>
<proteinExistence type="predicted"/>
<dbReference type="EMBL" id="JAETWB010000067">
    <property type="protein sequence ID" value="MBL6082415.1"/>
    <property type="molecule type" value="Genomic_DNA"/>
</dbReference>
<accession>A0ABS1UCJ8</accession>
<dbReference type="RefSeq" id="WP_202835678.1">
    <property type="nucleotide sequence ID" value="NZ_JAETWB010000067.1"/>
</dbReference>
<dbReference type="Pfam" id="PF13470">
    <property type="entry name" value="PIN_3"/>
    <property type="match status" value="1"/>
</dbReference>
<dbReference type="Proteomes" id="UP000660885">
    <property type="component" value="Unassembled WGS sequence"/>
</dbReference>
<evidence type="ECO:0000259" key="1">
    <source>
        <dbReference type="Pfam" id="PF13470"/>
    </source>
</evidence>
<dbReference type="PANTHER" id="PTHR34610">
    <property type="entry name" value="SSL7007 PROTEIN"/>
    <property type="match status" value="1"/>
</dbReference>